<organism evidence="2 3">
    <name type="scientific">Rodentibacter mrazii</name>
    <dbReference type="NCBI Taxonomy" id="1908257"/>
    <lineage>
        <taxon>Bacteria</taxon>
        <taxon>Pseudomonadati</taxon>
        <taxon>Pseudomonadota</taxon>
        <taxon>Gammaproteobacteria</taxon>
        <taxon>Pasteurellales</taxon>
        <taxon>Pasteurellaceae</taxon>
        <taxon>Rodentibacter</taxon>
    </lineage>
</organism>
<proteinExistence type="predicted"/>
<name>A0A1V3II45_9PAST</name>
<dbReference type="STRING" id="1908257.BKK47_02605"/>
<reference evidence="2 3" key="1">
    <citation type="submission" date="2016-10" db="EMBL/GenBank/DDBJ databases">
        <title>Rodentibacter gen. nov. and new species.</title>
        <authorList>
            <person name="Christensen H."/>
        </authorList>
    </citation>
    <scope>NUCLEOTIDE SEQUENCE [LARGE SCALE GENOMIC DNA]</scope>
    <source>
        <strain evidence="2 3">Ppn418</strain>
    </source>
</reference>
<keyword evidence="1" id="KW-0812">Transmembrane</keyword>
<gene>
    <name evidence="2" type="ORF">BKK47_02605</name>
</gene>
<dbReference type="Proteomes" id="UP000189426">
    <property type="component" value="Unassembled WGS sequence"/>
</dbReference>
<keyword evidence="1" id="KW-1133">Transmembrane helix</keyword>
<evidence type="ECO:0000313" key="2">
    <source>
        <dbReference type="EMBL" id="OOF40939.1"/>
    </source>
</evidence>
<sequence>MLLDELLIKIGIDADSQAIQQFEKFLKSIGDGTEEAAESLGEFARAIEDSVNEATEQVKDMPEFSGYIKSLEKLQVETENLSQDEALDAWINKLIEGDELLSAFGEGFIENSEELEQELRKTGIGAEYVGVVIGRLKSAIEQKKKAVEQDTKAVGENTEAEKENAESADDLANKMIRLWATKYGADGLIEKFELLGLSISKTTLKVAAFGAAFYAATIGVKNFVDANLNALDEIKQLAAVTNESANQIYLLGKVAEVNGSSAQAAQSSIVGLSRVIGEAAAGIGRGAKSFEQYGLSAKKANGDVKTSSEMLGEISDKMQKMGEQEQIAMLAKLGIDGSMIQTLRLGNDELREQIELANALTLGVGNAENAETAAAFKDALTQVSQVLTAIGEYLALRIAPSIQRLAERFTKWFTENNEFVKTVLNGFGKVLSFLFELAAAIDNVVEHTIGWKTAIYIVGAALLWLSRKMLLAFATNPIGLVIAAIAALFLLVDDFITYLEGGETALGDFWKPFKTALLWVKTTWQNFVDNFSVDPIGATLSLVTDLIKLPFELGFSLVIGLWNLFTGEQLDLDVIEKGFNKVTDWIKDPFRKAFDWVKGYYDQYIAPIVDTVKGWFGSDESVPTGTVSQNTQAYDAMMFDPSYTASPQVAAAGVSRQTSNADNSVKNSNNKITITQNIQGTENPKMIADQVVRAVNNQLSPIVG</sequence>
<dbReference type="AlphaFoldDB" id="A0A1V3II45"/>
<protein>
    <submittedName>
        <fullName evidence="2">Tail length tape measure protein</fullName>
    </submittedName>
</protein>
<feature type="transmembrane region" description="Helical" evidence="1">
    <location>
        <begin position="470"/>
        <end position="492"/>
    </location>
</feature>
<keyword evidence="1" id="KW-0472">Membrane</keyword>
<comment type="caution">
    <text evidence="2">The sequence shown here is derived from an EMBL/GenBank/DDBJ whole genome shotgun (WGS) entry which is preliminary data.</text>
</comment>
<feature type="transmembrane region" description="Helical" evidence="1">
    <location>
        <begin position="449"/>
        <end position="465"/>
    </location>
</feature>
<evidence type="ECO:0000313" key="3">
    <source>
        <dbReference type="Proteomes" id="UP000189426"/>
    </source>
</evidence>
<accession>A0A1V3II45</accession>
<dbReference type="RefSeq" id="WP_077493371.1">
    <property type="nucleotide sequence ID" value="NZ_MLHG01000015.1"/>
</dbReference>
<dbReference type="EMBL" id="MLHG01000015">
    <property type="protein sequence ID" value="OOF40939.1"/>
    <property type="molecule type" value="Genomic_DNA"/>
</dbReference>
<evidence type="ECO:0000256" key="1">
    <source>
        <dbReference type="SAM" id="Phobius"/>
    </source>
</evidence>
<keyword evidence="3" id="KW-1185">Reference proteome</keyword>